<proteinExistence type="predicted"/>
<name>A0A4S4BPS3_9BACL</name>
<reference evidence="2 3" key="1">
    <citation type="submission" date="2019-04" db="EMBL/GenBank/DDBJ databases">
        <title>Cohnella sp. nov. isolated from preserved vegetables.</title>
        <authorList>
            <person name="Lin S.-Y."/>
            <person name="Hung M.-H."/>
            <person name="Young C.-C."/>
        </authorList>
    </citation>
    <scope>NUCLEOTIDE SEQUENCE [LARGE SCALE GENOMIC DNA]</scope>
    <source>
        <strain evidence="2 3">CC-MHH1044</strain>
    </source>
</reference>
<evidence type="ECO:0000259" key="1">
    <source>
        <dbReference type="PROSITE" id="PS50126"/>
    </source>
</evidence>
<dbReference type="OrthoDB" id="2083321at2"/>
<dbReference type="AlphaFoldDB" id="A0A4S4BPS3"/>
<dbReference type="PROSITE" id="PS50126">
    <property type="entry name" value="S1"/>
    <property type="match status" value="1"/>
</dbReference>
<organism evidence="2 3">
    <name type="scientific">Cohnella fermenti</name>
    <dbReference type="NCBI Taxonomy" id="2565925"/>
    <lineage>
        <taxon>Bacteria</taxon>
        <taxon>Bacillati</taxon>
        <taxon>Bacillota</taxon>
        <taxon>Bacilli</taxon>
        <taxon>Bacillales</taxon>
        <taxon>Paenibacillaceae</taxon>
        <taxon>Cohnella</taxon>
    </lineage>
</organism>
<dbReference type="InterPro" id="IPR003029">
    <property type="entry name" value="S1_domain"/>
</dbReference>
<evidence type="ECO:0000313" key="2">
    <source>
        <dbReference type="EMBL" id="THF76894.1"/>
    </source>
</evidence>
<dbReference type="SUPFAM" id="SSF50249">
    <property type="entry name" value="Nucleic acid-binding proteins"/>
    <property type="match status" value="1"/>
</dbReference>
<keyword evidence="3" id="KW-1185">Reference proteome</keyword>
<dbReference type="RefSeq" id="WP_136371141.1">
    <property type="nucleotide sequence ID" value="NZ_SSOB01000022.1"/>
</dbReference>
<evidence type="ECO:0000313" key="3">
    <source>
        <dbReference type="Proteomes" id="UP000310636"/>
    </source>
</evidence>
<accession>A0A4S4BPS3</accession>
<dbReference type="InterPro" id="IPR012340">
    <property type="entry name" value="NA-bd_OB-fold"/>
</dbReference>
<gene>
    <name evidence="2" type="ORF">E6C55_17685</name>
</gene>
<comment type="caution">
    <text evidence="2">The sequence shown here is derived from an EMBL/GenBank/DDBJ whole genome shotgun (WGS) entry which is preliminary data.</text>
</comment>
<protein>
    <recommendedName>
        <fullName evidence="1">S1 motif domain-containing protein</fullName>
    </recommendedName>
</protein>
<dbReference type="EMBL" id="SSOB01000022">
    <property type="protein sequence ID" value="THF76894.1"/>
    <property type="molecule type" value="Genomic_DNA"/>
</dbReference>
<feature type="domain" description="S1 motif" evidence="1">
    <location>
        <begin position="96"/>
        <end position="162"/>
    </location>
</feature>
<dbReference type="Proteomes" id="UP000310636">
    <property type="component" value="Unassembled WGS sequence"/>
</dbReference>
<dbReference type="GO" id="GO:0003676">
    <property type="term" value="F:nucleic acid binding"/>
    <property type="evidence" value="ECO:0007669"/>
    <property type="project" value="InterPro"/>
</dbReference>
<sequence length="166" mass="19380">MNYKYMKSEAEEDNSRIYYFEIDGEGVVYRQVTVIDGLIYVSNRPYGSRHFILSESPIEFNLQEAIRKQDFEAIWKRGNQPFYSRWEEIKVRCSKGDLIEGEIECIFPHGIVINLNDDIYGVVDYKAVCKKSGSRRIYPRNKVRGTISGFDEENLWLIISDGEVIS</sequence>